<dbReference type="Proteomes" id="UP000534783">
    <property type="component" value="Unassembled WGS sequence"/>
</dbReference>
<evidence type="ECO:0000256" key="12">
    <source>
        <dbReference type="ARBA" id="ARBA00023136"/>
    </source>
</evidence>
<evidence type="ECO:0000256" key="10">
    <source>
        <dbReference type="ARBA" id="ARBA00023014"/>
    </source>
</evidence>
<dbReference type="PROSITE" id="PS51379">
    <property type="entry name" value="4FE4S_FER_2"/>
    <property type="match status" value="2"/>
</dbReference>
<comment type="cofactor">
    <cofactor evidence="13">
        <name>[2Fe-2S] cluster</name>
        <dbReference type="ChEBI" id="CHEBI:190135"/>
    </cofactor>
</comment>
<dbReference type="Pfam" id="PF01568">
    <property type="entry name" value="Molydop_binding"/>
    <property type="match status" value="1"/>
</dbReference>
<dbReference type="Gene3D" id="3.40.50.740">
    <property type="match status" value="1"/>
</dbReference>
<dbReference type="RefSeq" id="WP_168058876.1">
    <property type="nucleotide sequence ID" value="NZ_VTOW01000001.1"/>
</dbReference>
<dbReference type="InterPro" id="IPR006657">
    <property type="entry name" value="MoPterin_dinucl-bd_dom"/>
</dbReference>
<dbReference type="Pfam" id="PF00384">
    <property type="entry name" value="Molybdopterin"/>
    <property type="match status" value="1"/>
</dbReference>
<dbReference type="SUPFAM" id="SSF53706">
    <property type="entry name" value="Formate dehydrogenase/DMSO reductase, domains 1-3"/>
    <property type="match status" value="1"/>
</dbReference>
<dbReference type="Pfam" id="PF04879">
    <property type="entry name" value="Molybdop_Fe4S4"/>
    <property type="match status" value="1"/>
</dbReference>
<proteinExistence type="inferred from homology"/>
<dbReference type="Pfam" id="PF10588">
    <property type="entry name" value="NADH-G_4Fe-4S_3"/>
    <property type="match status" value="1"/>
</dbReference>
<dbReference type="PROSITE" id="PS51839">
    <property type="entry name" value="4FE4S_HC3"/>
    <property type="match status" value="1"/>
</dbReference>
<accession>A0A7X6DPD9</accession>
<keyword evidence="9" id="KW-0408">Iron</keyword>
<dbReference type="InterPro" id="IPR017900">
    <property type="entry name" value="4Fe4S_Fe_S_CS"/>
</dbReference>
<dbReference type="FunFam" id="3.10.20.740:FF:000004">
    <property type="entry name" value="NADH-quinone oxidoreductase"/>
    <property type="match status" value="1"/>
</dbReference>
<dbReference type="InterPro" id="IPR006963">
    <property type="entry name" value="Mopterin_OxRdtase_4Fe-4S_dom"/>
</dbReference>
<evidence type="ECO:0000256" key="2">
    <source>
        <dbReference type="ARBA" id="ARBA00004370"/>
    </source>
</evidence>
<comment type="similarity">
    <text evidence="3">Belongs to the complex I 75 kDa subunit family.</text>
</comment>
<dbReference type="GO" id="GO:0043546">
    <property type="term" value="F:molybdopterin cofactor binding"/>
    <property type="evidence" value="ECO:0007669"/>
    <property type="project" value="InterPro"/>
</dbReference>
<evidence type="ECO:0000256" key="9">
    <source>
        <dbReference type="ARBA" id="ARBA00023004"/>
    </source>
</evidence>
<dbReference type="Gene3D" id="3.10.20.740">
    <property type="match status" value="1"/>
</dbReference>
<dbReference type="InterPro" id="IPR054351">
    <property type="entry name" value="NADH_UbQ_OxRdtase_ferredoxin"/>
</dbReference>
<dbReference type="PROSITE" id="PS00198">
    <property type="entry name" value="4FE4S_FER_1"/>
    <property type="match status" value="1"/>
</dbReference>
<dbReference type="SUPFAM" id="SSF50692">
    <property type="entry name" value="ADC-like"/>
    <property type="match status" value="1"/>
</dbReference>
<evidence type="ECO:0000256" key="6">
    <source>
        <dbReference type="ARBA" id="ARBA00022723"/>
    </source>
</evidence>
<dbReference type="SUPFAM" id="SSF54862">
    <property type="entry name" value="4Fe-4S ferredoxins"/>
    <property type="match status" value="1"/>
</dbReference>
<dbReference type="InterPro" id="IPR001041">
    <property type="entry name" value="2Fe-2S_ferredoxin-type"/>
</dbReference>
<evidence type="ECO:0000259" key="15">
    <source>
        <dbReference type="PROSITE" id="PS51379"/>
    </source>
</evidence>
<dbReference type="GO" id="GO:0051537">
    <property type="term" value="F:2 iron, 2 sulfur cluster binding"/>
    <property type="evidence" value="ECO:0007669"/>
    <property type="project" value="UniProtKB-KW"/>
</dbReference>
<dbReference type="PIRSF" id="PIRSF036643">
    <property type="entry name" value="FDH_alpha"/>
    <property type="match status" value="1"/>
</dbReference>
<dbReference type="InterPro" id="IPR006656">
    <property type="entry name" value="Mopterin_OxRdtase"/>
</dbReference>
<dbReference type="Pfam" id="PF22117">
    <property type="entry name" value="Fer4_Nqo3"/>
    <property type="match status" value="1"/>
</dbReference>
<gene>
    <name evidence="18" type="ORF">MNODULE_07805</name>
</gene>
<keyword evidence="7" id="KW-0677">Repeat</keyword>
<dbReference type="Gene3D" id="2.20.25.90">
    <property type="entry name" value="ADC-like domains"/>
    <property type="match status" value="1"/>
</dbReference>
<dbReference type="Gene3D" id="3.30.70.20">
    <property type="match status" value="1"/>
</dbReference>
<dbReference type="EMBL" id="VTOW01000001">
    <property type="protein sequence ID" value="NKE70638.1"/>
    <property type="molecule type" value="Genomic_DNA"/>
</dbReference>
<organism evidence="18 19">
    <name type="scientific">Candidatus Manganitrophus noduliformans</name>
    <dbReference type="NCBI Taxonomy" id="2606439"/>
    <lineage>
        <taxon>Bacteria</taxon>
        <taxon>Pseudomonadati</taxon>
        <taxon>Nitrospirota</taxon>
        <taxon>Nitrospiria</taxon>
        <taxon>Candidatus Troglogloeales</taxon>
        <taxon>Candidatus Manganitrophaceae</taxon>
        <taxon>Candidatus Manganitrophus</taxon>
    </lineage>
</organism>
<protein>
    <submittedName>
        <fullName evidence="18">Molybdopterin-dependent oxidoreductase</fullName>
    </submittedName>
</protein>
<keyword evidence="6" id="KW-0479">Metal-binding</keyword>
<dbReference type="SMART" id="SM00929">
    <property type="entry name" value="NADH-G_4Fe-4S_3"/>
    <property type="match status" value="1"/>
</dbReference>
<evidence type="ECO:0000256" key="11">
    <source>
        <dbReference type="ARBA" id="ARBA00023027"/>
    </source>
</evidence>
<evidence type="ECO:0000256" key="3">
    <source>
        <dbReference type="ARBA" id="ARBA00005404"/>
    </source>
</evidence>
<evidence type="ECO:0000256" key="8">
    <source>
        <dbReference type="ARBA" id="ARBA00022967"/>
    </source>
</evidence>
<dbReference type="Pfam" id="PF13510">
    <property type="entry name" value="Fer2_4"/>
    <property type="match status" value="1"/>
</dbReference>
<keyword evidence="11" id="KW-0520">NAD</keyword>
<sequence>MSDEIKAKIEIPTAPEPEAAPAKKMLDVTIDGKKISVPEGSLLLDTMRGLGMEIPAMCYHYTFSSFGSCGVCLVEVEGKNNNVRSCTAKITNGMVVKTSTEKIVDARKKAIEKHLIVHPLDCPVCDADGKCELQDMAYDLGVYDIKKGTRKEIPEDTRSLVLDFNMNRCILCGQCINVCKEVQLVDALCFYKKDGKTHVGAHDGVPLYCEFCGDCLAVCPVGAIVSRFSKYAFKPWQLKKTVTTCGYCSDGCTLHLESEAQKVVRVTSKLSYLSKFGKEVELGDDHGGTCVRGRFGFQYTQSESRLSRPLMKTDGQWSEVPWFKATAMIGKRLMEIKTQHGGEAIAGLITGRCTNEDVYLFQRLMRSVLGTNNIDTAARYGHMNSVTALQQTIGIGQATTSDKAMTLSDVILVIGNDMTETNPVTALRLKEAKSRFQAKLMVAHNFQTNLMALASHPLQVVVGGETALIQGLVKSVIDKGLAFPAFVQKYPAAYEALRQGVAGLSEENLARESGLPWEKIAEAAELLAKSKRGTLIWGEGIVSKKEGYHNVLRLIDLALLTGLLEKEGAGILPICEENNEQGAVDMGAVPEFLPGQRPYASESERARFRSAWNTELPEGIGATLPEILERAERGEIKALYLVGENPLGTLPNAMRVRQALENVDFIVCQDPFMTETGEMADFVLPAAVAAEKEGTFTDVEGKIRRVAQAFDPRGEARPDWKIFCDLAKGMNHPLQYKGPEDINQEIAKLVPGYFRDERPAPRPERYSDGAFIAEIAGRYRATERKKEAAFPFSLDLIQVLYHSGKLSTRDPGLMKIEDKAVLYIGAADAEAMGLKTADTVKIKSSLGQVEVPVEVLESLPKGVVHFPNHFNRPNVKDLLTGTIDPATHVPYFKQGEVALEKVWKIQLTVMPAAAEETK</sequence>
<dbReference type="PROSITE" id="PS51085">
    <property type="entry name" value="2FE2S_FER_2"/>
    <property type="match status" value="1"/>
</dbReference>
<evidence type="ECO:0000259" key="14">
    <source>
        <dbReference type="PROSITE" id="PS51085"/>
    </source>
</evidence>
<dbReference type="Gene3D" id="3.40.228.10">
    <property type="entry name" value="Dimethylsulfoxide Reductase, domain 2"/>
    <property type="match status" value="1"/>
</dbReference>
<dbReference type="FunFam" id="3.30.70.20:FF:000035">
    <property type="entry name" value="Iron hydrogenase 1"/>
    <property type="match status" value="1"/>
</dbReference>
<feature type="domain" description="4Fe-4S Mo/W bis-MGD-type" evidence="16">
    <location>
        <begin position="238"/>
        <end position="304"/>
    </location>
</feature>
<comment type="subcellular location">
    <subcellularLocation>
        <location evidence="2">Membrane</location>
    </subcellularLocation>
</comment>
<keyword evidence="12" id="KW-0472">Membrane</keyword>
<dbReference type="InterPro" id="IPR017896">
    <property type="entry name" value="4Fe4S_Fe-S-bd"/>
</dbReference>
<evidence type="ECO:0000256" key="7">
    <source>
        <dbReference type="ARBA" id="ARBA00022737"/>
    </source>
</evidence>
<dbReference type="InterPro" id="IPR036010">
    <property type="entry name" value="2Fe-2S_ferredoxin-like_sf"/>
</dbReference>
<evidence type="ECO:0000256" key="1">
    <source>
        <dbReference type="ARBA" id="ARBA00001966"/>
    </source>
</evidence>
<dbReference type="SMART" id="SM00926">
    <property type="entry name" value="Molybdop_Fe4S4"/>
    <property type="match status" value="1"/>
</dbReference>
<dbReference type="InterPro" id="IPR050123">
    <property type="entry name" value="Prok_molybdopt-oxidoreductase"/>
</dbReference>
<feature type="domain" description="4Fe-4S ferredoxin-type" evidence="15">
    <location>
        <begin position="200"/>
        <end position="229"/>
    </location>
</feature>
<dbReference type="PROSITE" id="PS51669">
    <property type="entry name" value="4FE4S_MOW_BIS_MGD"/>
    <property type="match status" value="1"/>
</dbReference>
<dbReference type="GO" id="GO:0022904">
    <property type="term" value="P:respiratory electron transport chain"/>
    <property type="evidence" value="ECO:0007669"/>
    <property type="project" value="TreeGrafter"/>
</dbReference>
<comment type="cofactor">
    <cofactor evidence="1">
        <name>[4Fe-4S] cluster</name>
        <dbReference type="ChEBI" id="CHEBI:49883"/>
    </cofactor>
</comment>
<keyword evidence="4" id="KW-0004">4Fe-4S</keyword>
<dbReference type="PANTHER" id="PTHR43105:SF10">
    <property type="entry name" value="NADH-QUINONE OXIDOREDUCTASE SUBUNIT G"/>
    <property type="match status" value="1"/>
</dbReference>
<feature type="domain" description="4Fe-4S ferredoxin-type" evidence="15">
    <location>
        <begin position="160"/>
        <end position="179"/>
    </location>
</feature>
<dbReference type="GO" id="GO:0016020">
    <property type="term" value="C:membrane"/>
    <property type="evidence" value="ECO:0007669"/>
    <property type="project" value="UniProtKB-SubCell"/>
</dbReference>
<feature type="domain" description="2Fe-2S ferredoxin-type" evidence="14">
    <location>
        <begin position="24"/>
        <end position="102"/>
    </location>
</feature>
<dbReference type="InterPro" id="IPR019574">
    <property type="entry name" value="NADH_UbQ_OxRdtase_Gsu_4Fe4S-bd"/>
</dbReference>
<reference evidence="18 19" key="1">
    <citation type="journal article" date="2020" name="Nature">
        <title>Bacterial chemolithoautotrophy via manganese oxidation.</title>
        <authorList>
            <person name="Yu H."/>
            <person name="Leadbetter J.R."/>
        </authorList>
    </citation>
    <scope>NUCLEOTIDE SEQUENCE [LARGE SCALE GENOMIC DNA]</scope>
    <source>
        <strain evidence="18 19">Mn-1</strain>
    </source>
</reference>
<dbReference type="GO" id="GO:0051539">
    <property type="term" value="F:4 iron, 4 sulfur cluster binding"/>
    <property type="evidence" value="ECO:0007669"/>
    <property type="project" value="UniProtKB-KW"/>
</dbReference>
<dbReference type="AlphaFoldDB" id="A0A7X6DPD9"/>
<comment type="caution">
    <text evidence="18">The sequence shown here is derived from an EMBL/GenBank/DDBJ whole genome shotgun (WGS) entry which is preliminary data.</text>
</comment>
<dbReference type="GO" id="GO:0003954">
    <property type="term" value="F:NADH dehydrogenase activity"/>
    <property type="evidence" value="ECO:0007669"/>
    <property type="project" value="TreeGrafter"/>
</dbReference>
<keyword evidence="19" id="KW-1185">Reference proteome</keyword>
<dbReference type="GO" id="GO:0046872">
    <property type="term" value="F:metal ion binding"/>
    <property type="evidence" value="ECO:0007669"/>
    <property type="project" value="UniProtKB-KW"/>
</dbReference>
<evidence type="ECO:0000313" key="18">
    <source>
        <dbReference type="EMBL" id="NKE70638.1"/>
    </source>
</evidence>
<dbReference type="SUPFAM" id="SSF54292">
    <property type="entry name" value="2Fe-2S ferredoxin-like"/>
    <property type="match status" value="1"/>
</dbReference>
<feature type="domain" description="4Fe-4S His(Cys)3-ligated-type" evidence="17">
    <location>
        <begin position="102"/>
        <end position="141"/>
    </location>
</feature>
<dbReference type="PANTHER" id="PTHR43105">
    <property type="entry name" value="RESPIRATORY NITRATE REDUCTASE"/>
    <property type="match status" value="1"/>
</dbReference>
<evidence type="ECO:0000259" key="17">
    <source>
        <dbReference type="PROSITE" id="PS51839"/>
    </source>
</evidence>
<evidence type="ECO:0000259" key="16">
    <source>
        <dbReference type="PROSITE" id="PS51669"/>
    </source>
</evidence>
<keyword evidence="5" id="KW-0001">2Fe-2S</keyword>
<evidence type="ECO:0000256" key="13">
    <source>
        <dbReference type="ARBA" id="ARBA00034078"/>
    </source>
</evidence>
<name>A0A7X6DPD9_9BACT</name>
<dbReference type="CDD" id="cd02775">
    <property type="entry name" value="MopB_CT"/>
    <property type="match status" value="1"/>
</dbReference>
<keyword evidence="8" id="KW-1278">Translocase</keyword>
<dbReference type="Gene3D" id="2.40.40.20">
    <property type="match status" value="1"/>
</dbReference>
<evidence type="ECO:0000313" key="19">
    <source>
        <dbReference type="Proteomes" id="UP000534783"/>
    </source>
</evidence>
<evidence type="ECO:0000256" key="4">
    <source>
        <dbReference type="ARBA" id="ARBA00022485"/>
    </source>
</evidence>
<evidence type="ECO:0000256" key="5">
    <source>
        <dbReference type="ARBA" id="ARBA00022714"/>
    </source>
</evidence>
<keyword evidence="10" id="KW-0411">Iron-sulfur</keyword>
<dbReference type="InterPro" id="IPR009010">
    <property type="entry name" value="Asp_de-COase-like_dom_sf"/>
</dbReference>
<dbReference type="CDD" id="cd00207">
    <property type="entry name" value="fer2"/>
    <property type="match status" value="1"/>
</dbReference>